<keyword evidence="4" id="KW-1185">Reference proteome</keyword>
<sequence length="500" mass="55825">MNSLASSVNDLDLDADANELETTIQTLITRCKVLNEEVGAFIDAVEANQKLAKFPSPVEYRSLRNDFKNELTFLNKLLGSNLNEEKIRHYIVSSNLTYYEAIWEAAKRLSGILAFRKYFFWDRQQEGQKQSSGIAKGNRYKKSAALVDIVATDGTEWVRVSTISQKRLLFDLAKLGWQNDSDDEDEDEDMADAEPSKWEDDDDDDDQIDIVKNVRGLARAARANPIHGRPPRVKIFLTRIFSGVLKEIDAVLQKMKATGATIVCANELPPAPPLAAVLPNLLVDRSRALSKTLNIDCTILLALISDISHTQCPILDWYPAEVRAQIVEEEKEKLLATHLYPAIGSHPMVCTQEAAAQMNLIVDTLATDTEKLRTNLLTAQGEYQSASPDELVAAWVQISDHPVPEGFQLPVRVYPSNLDQILHQLPAVAAKVFAELNPLNQSIFCYGWAQGLTTLSSNRARARQIDHIINQNGLEDGEEGPHIWLCGESRSLIAKQGRRK</sequence>
<dbReference type="PANTHER" id="PTHR13379">
    <property type="entry name" value="UNCHARACTERIZED DUF1308"/>
    <property type="match status" value="1"/>
</dbReference>
<feature type="region of interest" description="Disordered" evidence="1">
    <location>
        <begin position="179"/>
        <end position="205"/>
    </location>
</feature>
<evidence type="ECO:0000313" key="4">
    <source>
        <dbReference type="Proteomes" id="UP000481861"/>
    </source>
</evidence>
<gene>
    <name evidence="3" type="ORF">BDV95DRAFT_489071</name>
</gene>
<dbReference type="Pfam" id="PF07000">
    <property type="entry name" value="DUF1308"/>
    <property type="match status" value="1"/>
</dbReference>
<evidence type="ECO:0000259" key="2">
    <source>
        <dbReference type="Pfam" id="PF07000"/>
    </source>
</evidence>
<dbReference type="OrthoDB" id="441890at2759"/>
<dbReference type="EMBL" id="JAADJZ010000007">
    <property type="protein sequence ID" value="KAF2873857.1"/>
    <property type="molecule type" value="Genomic_DNA"/>
</dbReference>
<evidence type="ECO:0000313" key="3">
    <source>
        <dbReference type="EMBL" id="KAF2873857.1"/>
    </source>
</evidence>
<feature type="domain" description="DUF1308" evidence="2">
    <location>
        <begin position="293"/>
        <end position="380"/>
    </location>
</feature>
<dbReference type="InterPro" id="IPR010733">
    <property type="entry name" value="DUF1308"/>
</dbReference>
<accession>A0A7C8I994</accession>
<organism evidence="3 4">
    <name type="scientific">Massariosphaeria phaeospora</name>
    <dbReference type="NCBI Taxonomy" id="100035"/>
    <lineage>
        <taxon>Eukaryota</taxon>
        <taxon>Fungi</taxon>
        <taxon>Dikarya</taxon>
        <taxon>Ascomycota</taxon>
        <taxon>Pezizomycotina</taxon>
        <taxon>Dothideomycetes</taxon>
        <taxon>Pleosporomycetidae</taxon>
        <taxon>Pleosporales</taxon>
        <taxon>Pleosporales incertae sedis</taxon>
        <taxon>Massariosphaeria</taxon>
    </lineage>
</organism>
<proteinExistence type="predicted"/>
<protein>
    <recommendedName>
        <fullName evidence="2">DUF1308 domain-containing protein</fullName>
    </recommendedName>
</protein>
<reference evidence="3 4" key="1">
    <citation type="submission" date="2020-01" db="EMBL/GenBank/DDBJ databases">
        <authorList>
            <consortium name="DOE Joint Genome Institute"/>
            <person name="Haridas S."/>
            <person name="Albert R."/>
            <person name="Binder M."/>
            <person name="Bloem J."/>
            <person name="Labutti K."/>
            <person name="Salamov A."/>
            <person name="Andreopoulos B."/>
            <person name="Baker S.E."/>
            <person name="Barry K."/>
            <person name="Bills G."/>
            <person name="Bluhm B.H."/>
            <person name="Cannon C."/>
            <person name="Castanera R."/>
            <person name="Culley D.E."/>
            <person name="Daum C."/>
            <person name="Ezra D."/>
            <person name="Gonzalez J.B."/>
            <person name="Henrissat B."/>
            <person name="Kuo A."/>
            <person name="Liang C."/>
            <person name="Lipzen A."/>
            <person name="Lutzoni F."/>
            <person name="Magnuson J."/>
            <person name="Mondo S."/>
            <person name="Nolan M."/>
            <person name="Ohm R."/>
            <person name="Pangilinan J."/>
            <person name="Park H.-J.H."/>
            <person name="Ramirez L."/>
            <person name="Alfaro M."/>
            <person name="Sun H."/>
            <person name="Tritt A."/>
            <person name="Yoshinaga Y."/>
            <person name="Zwiers L.-H.L."/>
            <person name="Turgeon B.G."/>
            <person name="Goodwin S.B."/>
            <person name="Spatafora J.W."/>
            <person name="Crous P.W."/>
            <person name="Grigoriev I.V."/>
        </authorList>
    </citation>
    <scope>NUCLEOTIDE SEQUENCE [LARGE SCALE GENOMIC DNA]</scope>
    <source>
        <strain evidence="3 4">CBS 611.86</strain>
    </source>
</reference>
<dbReference type="Proteomes" id="UP000481861">
    <property type="component" value="Unassembled WGS sequence"/>
</dbReference>
<evidence type="ECO:0000256" key="1">
    <source>
        <dbReference type="SAM" id="MobiDB-lite"/>
    </source>
</evidence>
<comment type="caution">
    <text evidence="3">The sequence shown here is derived from an EMBL/GenBank/DDBJ whole genome shotgun (WGS) entry which is preliminary data.</text>
</comment>
<dbReference type="AlphaFoldDB" id="A0A7C8I994"/>
<name>A0A7C8I994_9PLEO</name>
<feature type="compositionally biased region" description="Acidic residues" evidence="1">
    <location>
        <begin position="180"/>
        <end position="192"/>
    </location>
</feature>
<dbReference type="PANTHER" id="PTHR13379:SF0">
    <property type="entry name" value="UPF0415 PROTEIN C7ORF25"/>
    <property type="match status" value="1"/>
</dbReference>